<evidence type="ECO:0000313" key="1">
    <source>
        <dbReference type="EMBL" id="KGR09615.1"/>
    </source>
</evidence>
<comment type="caution">
    <text evidence="1">The sequence shown here is derived from an EMBL/GenBank/DDBJ whole genome shotgun (WGS) entry which is preliminary data.</text>
</comment>
<gene>
    <name evidence="1" type="ORF">MG3_03536</name>
</gene>
<evidence type="ECO:0000313" key="2">
    <source>
        <dbReference type="Proteomes" id="UP000030161"/>
    </source>
</evidence>
<accession>A0AB34PR73</accession>
<organism evidence="1 2">
    <name type="scientific">Candida albicans P78048</name>
    <dbReference type="NCBI Taxonomy" id="1094989"/>
    <lineage>
        <taxon>Eukaryota</taxon>
        <taxon>Fungi</taxon>
        <taxon>Dikarya</taxon>
        <taxon>Ascomycota</taxon>
        <taxon>Saccharomycotina</taxon>
        <taxon>Pichiomycetes</taxon>
        <taxon>Debaryomycetaceae</taxon>
        <taxon>Candida/Lodderomyces clade</taxon>
        <taxon>Candida</taxon>
    </lineage>
</organism>
<dbReference type="AlphaFoldDB" id="A0AB34PR73"/>
<dbReference type="EMBL" id="AJIX01000025">
    <property type="protein sequence ID" value="KGR09615.1"/>
    <property type="molecule type" value="Genomic_DNA"/>
</dbReference>
<name>A0AB34PR73_CANAX</name>
<dbReference type="Proteomes" id="UP000030161">
    <property type="component" value="Unassembled WGS sequence"/>
</dbReference>
<proteinExistence type="predicted"/>
<reference evidence="1 2" key="1">
    <citation type="submission" date="2013-12" db="EMBL/GenBank/DDBJ databases">
        <title>The Genome Sequence of Candida albicans P78048.</title>
        <authorList>
            <consortium name="The Broad Institute Genome Sequencing Platform"/>
            <consortium name="The Broad Institute Genome Sequencing Center for Infectious Disease"/>
            <person name="Cuomo C."/>
            <person name="Bennett R."/>
            <person name="Hirakawa M."/>
            <person name="Noverr M."/>
            <person name="Mitchell A."/>
            <person name="Young S.K."/>
            <person name="Zeng Q."/>
            <person name="Gargeya S."/>
            <person name="Fitzgerald M."/>
            <person name="Abouelleil A."/>
            <person name="Alvarado L."/>
            <person name="Berlin A.M."/>
            <person name="Chapman S.B."/>
            <person name="Dewar J."/>
            <person name="Goldberg J."/>
            <person name="Griggs A."/>
            <person name="Gujja S."/>
            <person name="Hansen M."/>
            <person name="Howarth C."/>
            <person name="Imamovic A."/>
            <person name="Larimer J."/>
            <person name="McCowan C."/>
            <person name="Murphy C."/>
            <person name="Pearson M."/>
            <person name="Priest M."/>
            <person name="Roberts A."/>
            <person name="Saif S."/>
            <person name="Shea T."/>
            <person name="Sykes S."/>
            <person name="Wortman J."/>
            <person name="Nusbaum C."/>
            <person name="Birren B."/>
        </authorList>
    </citation>
    <scope>NUCLEOTIDE SEQUENCE [LARGE SCALE GENOMIC DNA]</scope>
    <source>
        <strain evidence="1 2">P78048</strain>
    </source>
</reference>
<sequence>MYVQFLFNHGVYFGQLVNLGDGDVEVEVYPSAQDVIEIPTTSIINVV</sequence>
<protein>
    <submittedName>
        <fullName evidence="1">Uncharacterized protein</fullName>
    </submittedName>
</protein>